<sequence>MKSKQRFSVNGKTQSHSLAPELTLISLYEIRKIKNTLNVF</sequence>
<accession>K8ADD9</accession>
<name>K8ADD9_9ENTR</name>
<gene>
    <name evidence="1" type="ORF">BN137_1652</name>
</gene>
<dbReference type="AlphaFoldDB" id="K8ADD9"/>
<dbReference type="Proteomes" id="UP000009340">
    <property type="component" value="Unassembled WGS sequence"/>
</dbReference>
<evidence type="ECO:0000313" key="1">
    <source>
        <dbReference type="EMBL" id="CCJ72287.1"/>
    </source>
</evidence>
<evidence type="ECO:0000313" key="2">
    <source>
        <dbReference type="Proteomes" id="UP000009340"/>
    </source>
</evidence>
<reference evidence="1" key="1">
    <citation type="submission" date="2012-07" db="EMBL/GenBank/DDBJ databases">
        <authorList>
            <person name="Cummings C."/>
        </authorList>
    </citation>
    <scope>NUCLEOTIDE SEQUENCE</scope>
    <source>
        <strain evidence="1">1330</strain>
    </source>
</reference>
<protein>
    <submittedName>
        <fullName evidence="1">Uncharacterized protein</fullName>
    </submittedName>
</protein>
<comment type="caution">
    <text evidence="1">The sequence shown here is derived from an EMBL/GenBank/DDBJ whole genome shotgun (WGS) entry which is preliminary data.</text>
</comment>
<dbReference type="EMBL" id="CAKW01000063">
    <property type="protein sequence ID" value="CCJ72287.1"/>
    <property type="molecule type" value="Genomic_DNA"/>
</dbReference>
<organism evidence="1 2">
    <name type="scientific">Cronobacter condimenti 1330</name>
    <dbReference type="NCBI Taxonomy" id="1073999"/>
    <lineage>
        <taxon>Bacteria</taxon>
        <taxon>Pseudomonadati</taxon>
        <taxon>Pseudomonadota</taxon>
        <taxon>Gammaproteobacteria</taxon>
        <taxon>Enterobacterales</taxon>
        <taxon>Enterobacteriaceae</taxon>
        <taxon>Cronobacter</taxon>
    </lineage>
</organism>
<proteinExistence type="predicted"/>